<evidence type="ECO:0008006" key="3">
    <source>
        <dbReference type="Google" id="ProtNLM"/>
    </source>
</evidence>
<gene>
    <name evidence="2" type="ORF">SDC9_186477</name>
</gene>
<name>A0A645HKM3_9ZZZZ</name>
<feature type="compositionally biased region" description="Basic and acidic residues" evidence="1">
    <location>
        <begin position="51"/>
        <end position="63"/>
    </location>
</feature>
<dbReference type="EMBL" id="VSSQ01094488">
    <property type="protein sequence ID" value="MPN38952.1"/>
    <property type="molecule type" value="Genomic_DNA"/>
</dbReference>
<evidence type="ECO:0000313" key="2">
    <source>
        <dbReference type="EMBL" id="MPN38952.1"/>
    </source>
</evidence>
<evidence type="ECO:0000256" key="1">
    <source>
        <dbReference type="SAM" id="MobiDB-lite"/>
    </source>
</evidence>
<organism evidence="2">
    <name type="scientific">bioreactor metagenome</name>
    <dbReference type="NCBI Taxonomy" id="1076179"/>
    <lineage>
        <taxon>unclassified sequences</taxon>
        <taxon>metagenomes</taxon>
        <taxon>ecological metagenomes</taxon>
    </lineage>
</organism>
<comment type="caution">
    <text evidence="2">The sequence shown here is derived from an EMBL/GenBank/DDBJ whole genome shotgun (WGS) entry which is preliminary data.</text>
</comment>
<protein>
    <recommendedName>
        <fullName evidence="3">Transposase DDE domain-containing protein</fullName>
    </recommendedName>
</protein>
<feature type="region of interest" description="Disordered" evidence="1">
    <location>
        <begin position="42"/>
        <end position="63"/>
    </location>
</feature>
<sequence>MKMAGKRTDFLYALMDKGYLNPDINAYADMIGRKVIIDQRARRSVSAPPMDKPEAARYKARTTVERTNSELKDGYLPDKIYRRGCHARYDIELAILLTTMKKVRNILLARIETGGCKSA</sequence>
<proteinExistence type="predicted"/>
<dbReference type="AlphaFoldDB" id="A0A645HKM3"/>
<accession>A0A645HKM3</accession>
<reference evidence="2" key="1">
    <citation type="submission" date="2019-08" db="EMBL/GenBank/DDBJ databases">
        <authorList>
            <person name="Kucharzyk K."/>
            <person name="Murdoch R.W."/>
            <person name="Higgins S."/>
            <person name="Loffler F."/>
        </authorList>
    </citation>
    <scope>NUCLEOTIDE SEQUENCE</scope>
</reference>